<gene>
    <name evidence="2" type="ORF">QC820_01370</name>
</gene>
<proteinExistence type="predicted"/>
<reference evidence="2 3" key="1">
    <citation type="submission" date="2023-04" db="EMBL/GenBank/DDBJ databases">
        <title>A long-awaited taxogenomic arrangement of the family Halomonadaceae.</title>
        <authorList>
            <person name="De La Haba R."/>
            <person name="Chuvochina M."/>
            <person name="Wittouck S."/>
            <person name="Arahal D.R."/>
            <person name="Sanchez-Porro C."/>
            <person name="Hugenholtz P."/>
            <person name="Ventosa A."/>
        </authorList>
    </citation>
    <scope>NUCLEOTIDE SEQUENCE [LARGE SCALE GENOMIC DNA]</scope>
    <source>
        <strain evidence="2 3">DSM 17332</strain>
    </source>
</reference>
<keyword evidence="3" id="KW-1185">Reference proteome</keyword>
<protein>
    <submittedName>
        <fullName evidence="2">Alpha/beta fold hydrolase</fullName>
    </submittedName>
</protein>
<evidence type="ECO:0000313" key="3">
    <source>
        <dbReference type="Proteomes" id="UP001252270"/>
    </source>
</evidence>
<dbReference type="SUPFAM" id="SSF53474">
    <property type="entry name" value="alpha/beta-Hydrolases"/>
    <property type="match status" value="1"/>
</dbReference>
<evidence type="ECO:0000259" key="1">
    <source>
        <dbReference type="Pfam" id="PF12697"/>
    </source>
</evidence>
<keyword evidence="2" id="KW-0378">Hydrolase</keyword>
<evidence type="ECO:0000313" key="2">
    <source>
        <dbReference type="EMBL" id="MDR5891450.1"/>
    </source>
</evidence>
<dbReference type="Pfam" id="PF12697">
    <property type="entry name" value="Abhydrolase_6"/>
    <property type="match status" value="1"/>
</dbReference>
<name>A0ABU1GHG7_9GAMM</name>
<dbReference type="Gene3D" id="3.40.50.1820">
    <property type="entry name" value="alpha/beta hydrolase"/>
    <property type="match status" value="1"/>
</dbReference>
<dbReference type="GO" id="GO:0016787">
    <property type="term" value="F:hydrolase activity"/>
    <property type="evidence" value="ECO:0007669"/>
    <property type="project" value="UniProtKB-KW"/>
</dbReference>
<dbReference type="PANTHER" id="PTHR43194">
    <property type="entry name" value="HYDROLASE ALPHA/BETA FOLD FAMILY"/>
    <property type="match status" value="1"/>
</dbReference>
<dbReference type="RefSeq" id="WP_309635492.1">
    <property type="nucleotide sequence ID" value="NZ_JARWAL010000001.1"/>
</dbReference>
<dbReference type="PANTHER" id="PTHR43194:SF2">
    <property type="entry name" value="PEROXISOMAL MEMBRANE PROTEIN LPX1"/>
    <property type="match status" value="1"/>
</dbReference>
<sequence>MDALELIRLDDLELAVRVWHPEAPRTLVAWHGLARHGGDFATLARRLGPEWRLIAPDTPGRGLSSWSPRPPHDYRYARYAELAVALLDHFDLECVPWVGTSMGGLLGMRLAAEPATAARIERLVLNDIGPELEPAGLAEIATYFGRPHRFAHFSALEAELRDHYAGFGLESDAAWREMALGSARRLPDGSWSFHFDPRIAEQFANDPPRDLWADWRALSCPLMVIRGADSPLLSRHAVARMADAQPSLVTLEAPGCGHAPMLDRPEQVEPLRAFLEQ</sequence>
<dbReference type="InterPro" id="IPR000073">
    <property type="entry name" value="AB_hydrolase_1"/>
</dbReference>
<comment type="caution">
    <text evidence="2">The sequence shown here is derived from an EMBL/GenBank/DDBJ whole genome shotgun (WGS) entry which is preliminary data.</text>
</comment>
<organism evidence="2 3">
    <name type="scientific">Halomonas mongoliensis</name>
    <dbReference type="NCBI Taxonomy" id="321265"/>
    <lineage>
        <taxon>Bacteria</taxon>
        <taxon>Pseudomonadati</taxon>
        <taxon>Pseudomonadota</taxon>
        <taxon>Gammaproteobacteria</taxon>
        <taxon>Oceanospirillales</taxon>
        <taxon>Halomonadaceae</taxon>
        <taxon>Halomonas</taxon>
    </lineage>
</organism>
<dbReference type="InterPro" id="IPR050228">
    <property type="entry name" value="Carboxylesterase_BioH"/>
</dbReference>
<dbReference type="Proteomes" id="UP001252270">
    <property type="component" value="Unassembled WGS sequence"/>
</dbReference>
<dbReference type="InterPro" id="IPR029058">
    <property type="entry name" value="AB_hydrolase_fold"/>
</dbReference>
<dbReference type="EMBL" id="JARWAL010000001">
    <property type="protein sequence ID" value="MDR5891450.1"/>
    <property type="molecule type" value="Genomic_DNA"/>
</dbReference>
<feature type="domain" description="AB hydrolase-1" evidence="1">
    <location>
        <begin position="27"/>
        <end position="268"/>
    </location>
</feature>
<accession>A0ABU1GHG7</accession>